<accession>A0ABV8RKH1</accession>
<sequence>MSLPSAKQPVCFVATADRNRSRPFYQDVLGLRLMGEDDHAATFDIGNRTPLRLTDQPGHVATGQVVLGWHVGDITAAVRALKAKGARFLTYPGFTHDADTIWSSPGGGARVAWFTDPDGNVLSLTQAG</sequence>
<proteinExistence type="predicted"/>
<dbReference type="Gene3D" id="3.10.180.10">
    <property type="entry name" value="2,3-Dihydroxybiphenyl 1,2-Dioxygenase, domain 1"/>
    <property type="match status" value="1"/>
</dbReference>
<comment type="caution">
    <text evidence="2">The sequence shown here is derived from an EMBL/GenBank/DDBJ whole genome shotgun (WGS) entry which is preliminary data.</text>
</comment>
<protein>
    <submittedName>
        <fullName evidence="2">VOC family protein</fullName>
    </submittedName>
</protein>
<dbReference type="RefSeq" id="WP_379537287.1">
    <property type="nucleotide sequence ID" value="NZ_JBHSDR010000003.1"/>
</dbReference>
<dbReference type="EMBL" id="JBHSDR010000003">
    <property type="protein sequence ID" value="MFC4293805.1"/>
    <property type="molecule type" value="Genomic_DNA"/>
</dbReference>
<evidence type="ECO:0000313" key="2">
    <source>
        <dbReference type="EMBL" id="MFC4293805.1"/>
    </source>
</evidence>
<feature type="domain" description="VOC" evidence="1">
    <location>
        <begin position="5"/>
        <end position="127"/>
    </location>
</feature>
<dbReference type="InterPro" id="IPR004360">
    <property type="entry name" value="Glyas_Fos-R_dOase_dom"/>
</dbReference>
<evidence type="ECO:0000313" key="3">
    <source>
        <dbReference type="Proteomes" id="UP001595828"/>
    </source>
</evidence>
<dbReference type="InterPro" id="IPR029068">
    <property type="entry name" value="Glyas_Bleomycin-R_OHBP_Dase"/>
</dbReference>
<dbReference type="CDD" id="cd06587">
    <property type="entry name" value="VOC"/>
    <property type="match status" value="1"/>
</dbReference>
<reference evidence="3" key="1">
    <citation type="journal article" date="2019" name="Int. J. Syst. Evol. Microbiol.">
        <title>The Global Catalogue of Microorganisms (GCM) 10K type strain sequencing project: providing services to taxonomists for standard genome sequencing and annotation.</title>
        <authorList>
            <consortium name="The Broad Institute Genomics Platform"/>
            <consortium name="The Broad Institute Genome Sequencing Center for Infectious Disease"/>
            <person name="Wu L."/>
            <person name="Ma J."/>
        </authorList>
    </citation>
    <scope>NUCLEOTIDE SEQUENCE [LARGE SCALE GENOMIC DNA]</scope>
    <source>
        <strain evidence="3">CGMCC 1.12989</strain>
    </source>
</reference>
<dbReference type="InterPro" id="IPR037523">
    <property type="entry name" value="VOC_core"/>
</dbReference>
<organism evidence="2 3">
    <name type="scientific">Novosphingobium tardum</name>
    <dbReference type="NCBI Taxonomy" id="1538021"/>
    <lineage>
        <taxon>Bacteria</taxon>
        <taxon>Pseudomonadati</taxon>
        <taxon>Pseudomonadota</taxon>
        <taxon>Alphaproteobacteria</taxon>
        <taxon>Sphingomonadales</taxon>
        <taxon>Sphingomonadaceae</taxon>
        <taxon>Novosphingobium</taxon>
    </lineage>
</organism>
<dbReference type="Proteomes" id="UP001595828">
    <property type="component" value="Unassembled WGS sequence"/>
</dbReference>
<name>A0ABV8RKH1_9SPHN</name>
<dbReference type="SUPFAM" id="SSF54593">
    <property type="entry name" value="Glyoxalase/Bleomycin resistance protein/Dihydroxybiphenyl dioxygenase"/>
    <property type="match status" value="1"/>
</dbReference>
<dbReference type="PROSITE" id="PS51819">
    <property type="entry name" value="VOC"/>
    <property type="match status" value="1"/>
</dbReference>
<evidence type="ECO:0000259" key="1">
    <source>
        <dbReference type="PROSITE" id="PS51819"/>
    </source>
</evidence>
<dbReference type="Pfam" id="PF00903">
    <property type="entry name" value="Glyoxalase"/>
    <property type="match status" value="1"/>
</dbReference>
<gene>
    <name evidence="2" type="ORF">ACFO0A_01900</name>
</gene>
<keyword evidence="3" id="KW-1185">Reference proteome</keyword>